<evidence type="ECO:0000256" key="5">
    <source>
        <dbReference type="SAM" id="MobiDB-lite"/>
    </source>
</evidence>
<gene>
    <name evidence="7" type="ORF">CEPIT_LOCUS7177</name>
</gene>
<feature type="region of interest" description="Disordered" evidence="5">
    <location>
        <begin position="82"/>
        <end position="175"/>
    </location>
</feature>
<dbReference type="PANTHER" id="PTHR31500">
    <property type="entry name" value="AT-HOOK MOTIF NUCLEAR-LOCALIZED PROTEIN 9"/>
    <property type="match status" value="1"/>
</dbReference>
<dbReference type="GO" id="GO:0003680">
    <property type="term" value="F:minor groove of adenine-thymine-rich DNA binding"/>
    <property type="evidence" value="ECO:0007669"/>
    <property type="project" value="UniProtKB-UniRule"/>
</dbReference>
<accession>A0AAV0CQD5</accession>
<sequence length="388" mass="40079">MMDSQDSHHPQAQFHHAQPPQSGHTMMAAPPHQSNSYGMPNNAMMQQQQSIQQQQQNPRFPFNSMMGSGSVQTVQPPTAVEYADGSSQRTAGFGIEPTTKKKRGRPRKYSPDGGIALALSPAPVSPISSMAGHGDSGGGTGTSSAAPNNSSENQPKKARGRPPGSGKRQLDAVGSTGIGFTPHVITVQAGEDVAKKITTFSQLGPRTVCILSASGSICNVTLRQPAACGGAVTLEGRFEIISLSGSFSPSDSNGNSRTCGLSVSLAGADGKVVGGGIAGMLTAAGPVQVIVGSFIADGKKRKYKRSSSSTPPSSNIVGAPQVMAGSSPPSEDDGSSESSEENGASPLNHHQQQEQQHHGPPPAYGNNVTQPIQSLPMYGNMGWPNSTM</sequence>
<evidence type="ECO:0000313" key="7">
    <source>
        <dbReference type="EMBL" id="CAH9080049.1"/>
    </source>
</evidence>
<dbReference type="Proteomes" id="UP001152523">
    <property type="component" value="Unassembled WGS sequence"/>
</dbReference>
<dbReference type="GO" id="GO:0005634">
    <property type="term" value="C:nucleus"/>
    <property type="evidence" value="ECO:0007669"/>
    <property type="project" value="UniProtKB-SubCell"/>
</dbReference>
<keyword evidence="4" id="KW-0539">Nucleus</keyword>
<comment type="domain">
    <text evidence="4">The PPC domain mediates interactions between AHL proteins.</text>
</comment>
<feature type="domain" description="PPC" evidence="6">
    <location>
        <begin position="176"/>
        <end position="315"/>
    </location>
</feature>
<comment type="caution">
    <text evidence="7">The sequence shown here is derived from an EMBL/GenBank/DDBJ whole genome shotgun (WGS) entry which is preliminary data.</text>
</comment>
<name>A0AAV0CQD5_9ASTE</name>
<protein>
    <recommendedName>
        <fullName evidence="4">AT-hook motif nuclear-localized protein</fullName>
    </recommendedName>
</protein>
<evidence type="ECO:0000313" key="8">
    <source>
        <dbReference type="Proteomes" id="UP001152523"/>
    </source>
</evidence>
<dbReference type="Gene3D" id="3.30.1330.80">
    <property type="entry name" value="Hypothetical protein, similar to alpha- acetolactate decarboxylase, domain 2"/>
    <property type="match status" value="1"/>
</dbReference>
<dbReference type="EMBL" id="CAMAPF010000034">
    <property type="protein sequence ID" value="CAH9080049.1"/>
    <property type="molecule type" value="Genomic_DNA"/>
</dbReference>
<dbReference type="InterPro" id="IPR005175">
    <property type="entry name" value="PPC_dom"/>
</dbReference>
<proteinExistence type="predicted"/>
<keyword evidence="3 4" id="KW-0804">Transcription</keyword>
<evidence type="ECO:0000256" key="2">
    <source>
        <dbReference type="ARBA" id="ARBA00023125"/>
    </source>
</evidence>
<dbReference type="SUPFAM" id="SSF117856">
    <property type="entry name" value="AF0104/ALDC/Ptd012-like"/>
    <property type="match status" value="1"/>
</dbReference>
<feature type="region of interest" description="Disordered" evidence="5">
    <location>
        <begin position="300"/>
        <end position="388"/>
    </location>
</feature>
<dbReference type="CDD" id="cd11378">
    <property type="entry name" value="DUF296"/>
    <property type="match status" value="1"/>
</dbReference>
<evidence type="ECO:0000256" key="4">
    <source>
        <dbReference type="RuleBase" id="RU367031"/>
    </source>
</evidence>
<keyword evidence="1 4" id="KW-0805">Transcription regulation</keyword>
<comment type="subcellular location">
    <subcellularLocation>
        <location evidence="4">Nucleus</location>
    </subcellularLocation>
</comment>
<dbReference type="AlphaFoldDB" id="A0AAV0CQD5"/>
<dbReference type="Pfam" id="PF03479">
    <property type="entry name" value="PCC"/>
    <property type="match status" value="1"/>
</dbReference>
<dbReference type="InterPro" id="IPR039605">
    <property type="entry name" value="AHL"/>
</dbReference>
<feature type="compositionally biased region" description="Acidic residues" evidence="5">
    <location>
        <begin position="330"/>
        <end position="340"/>
    </location>
</feature>
<evidence type="ECO:0000259" key="6">
    <source>
        <dbReference type="PROSITE" id="PS51742"/>
    </source>
</evidence>
<keyword evidence="2 4" id="KW-0238">DNA-binding</keyword>
<keyword evidence="8" id="KW-1185">Reference proteome</keyword>
<evidence type="ECO:0000256" key="1">
    <source>
        <dbReference type="ARBA" id="ARBA00023015"/>
    </source>
</evidence>
<feature type="compositionally biased region" description="Low complexity" evidence="5">
    <location>
        <begin position="10"/>
        <end position="21"/>
    </location>
</feature>
<dbReference type="PROSITE" id="PS51742">
    <property type="entry name" value="PPC"/>
    <property type="match status" value="1"/>
</dbReference>
<comment type="function">
    <text evidence="4">Transcription factor that specifically binds AT-rich DNA sequences related to the nuclear matrix attachment regions (MARs).</text>
</comment>
<reference evidence="7" key="1">
    <citation type="submission" date="2022-07" db="EMBL/GenBank/DDBJ databases">
        <authorList>
            <person name="Macas J."/>
            <person name="Novak P."/>
            <person name="Neumann P."/>
        </authorList>
    </citation>
    <scope>NUCLEOTIDE SEQUENCE</scope>
</reference>
<dbReference type="PANTHER" id="PTHR31500:SF51">
    <property type="entry name" value="AT-HOOK MOTIF NUCLEAR-LOCALIZED PROTEIN 8"/>
    <property type="match status" value="1"/>
</dbReference>
<feature type="region of interest" description="Disordered" evidence="5">
    <location>
        <begin position="1"/>
        <end position="37"/>
    </location>
</feature>
<evidence type="ECO:0000256" key="3">
    <source>
        <dbReference type="ARBA" id="ARBA00023163"/>
    </source>
</evidence>
<organism evidence="7 8">
    <name type="scientific">Cuscuta epithymum</name>
    <dbReference type="NCBI Taxonomy" id="186058"/>
    <lineage>
        <taxon>Eukaryota</taxon>
        <taxon>Viridiplantae</taxon>
        <taxon>Streptophyta</taxon>
        <taxon>Embryophyta</taxon>
        <taxon>Tracheophyta</taxon>
        <taxon>Spermatophyta</taxon>
        <taxon>Magnoliopsida</taxon>
        <taxon>eudicotyledons</taxon>
        <taxon>Gunneridae</taxon>
        <taxon>Pentapetalae</taxon>
        <taxon>asterids</taxon>
        <taxon>lamiids</taxon>
        <taxon>Solanales</taxon>
        <taxon>Convolvulaceae</taxon>
        <taxon>Cuscuteae</taxon>
        <taxon>Cuscuta</taxon>
        <taxon>Cuscuta subgen. Cuscuta</taxon>
    </lineage>
</organism>